<evidence type="ECO:0000256" key="5">
    <source>
        <dbReference type="ARBA" id="ARBA00022801"/>
    </source>
</evidence>
<dbReference type="InterPro" id="IPR026491">
    <property type="entry name" value="ExosortD_VPLPA"/>
</dbReference>
<reference evidence="10" key="1">
    <citation type="submission" date="2021-12" db="EMBL/GenBank/DDBJ databases">
        <authorList>
            <person name="Rodrigo-Torres L."/>
            <person name="Arahal R. D."/>
            <person name="Lucena T."/>
        </authorList>
    </citation>
    <scope>NUCLEOTIDE SEQUENCE</scope>
    <source>
        <strain evidence="10">CECT 8267</strain>
    </source>
</reference>
<feature type="transmembrane region" description="Helical" evidence="8">
    <location>
        <begin position="225"/>
        <end position="248"/>
    </location>
</feature>
<keyword evidence="7 8" id="KW-0472">Membrane</keyword>
<feature type="transmembrane region" description="Helical" evidence="8">
    <location>
        <begin position="131"/>
        <end position="151"/>
    </location>
</feature>
<comment type="caution">
    <text evidence="10">The sequence shown here is derived from an EMBL/GenBank/DDBJ whole genome shotgun (WGS) entry which is preliminary data.</text>
</comment>
<keyword evidence="6 8" id="KW-1133">Transmembrane helix</keyword>
<dbReference type="Pfam" id="PF11984">
    <property type="entry name" value="DUF3485"/>
    <property type="match status" value="1"/>
</dbReference>
<accession>A0ABM9AJA8</accession>
<feature type="transmembrane region" description="Helical" evidence="8">
    <location>
        <begin position="199"/>
        <end position="218"/>
    </location>
</feature>
<dbReference type="Pfam" id="PF09721">
    <property type="entry name" value="Exosortase_EpsH"/>
    <property type="match status" value="1"/>
</dbReference>
<keyword evidence="5" id="KW-0378">Hydrolase</keyword>
<keyword evidence="2" id="KW-1003">Cell membrane</keyword>
<dbReference type="NCBIfam" id="TIGR02914">
    <property type="entry name" value="EpsI_fam"/>
    <property type="match status" value="1"/>
</dbReference>
<feature type="transmembrane region" description="Helical" evidence="8">
    <location>
        <begin position="105"/>
        <end position="125"/>
    </location>
</feature>
<keyword evidence="3" id="KW-0645">Protease</keyword>
<evidence type="ECO:0000256" key="6">
    <source>
        <dbReference type="ARBA" id="ARBA00022989"/>
    </source>
</evidence>
<keyword evidence="11" id="KW-1185">Reference proteome</keyword>
<comment type="subcellular location">
    <subcellularLocation>
        <location evidence="1">Cell membrane</location>
        <topology evidence="1">Multi-pass membrane protein</topology>
    </subcellularLocation>
</comment>
<feature type="transmembrane region" description="Helical" evidence="8">
    <location>
        <begin position="158"/>
        <end position="179"/>
    </location>
</feature>
<evidence type="ECO:0000256" key="1">
    <source>
        <dbReference type="ARBA" id="ARBA00004651"/>
    </source>
</evidence>
<dbReference type="InterPro" id="IPR019127">
    <property type="entry name" value="Exosortase"/>
</dbReference>
<protein>
    <recommendedName>
        <fullName evidence="9">Methanolan biosynthesis EpsI domain-containing protein</fullName>
    </recommendedName>
</protein>
<name>A0ABM9AJA8_9GAMM</name>
<evidence type="ECO:0000313" key="10">
    <source>
        <dbReference type="EMBL" id="CAH0993317.1"/>
    </source>
</evidence>
<dbReference type="InterPro" id="IPR013426">
    <property type="entry name" value="EpsH-like"/>
</dbReference>
<evidence type="ECO:0000256" key="8">
    <source>
        <dbReference type="SAM" id="Phobius"/>
    </source>
</evidence>
<dbReference type="InterPro" id="IPR026392">
    <property type="entry name" value="Exo/Archaeosortase_dom"/>
</dbReference>
<evidence type="ECO:0000256" key="4">
    <source>
        <dbReference type="ARBA" id="ARBA00022692"/>
    </source>
</evidence>
<feature type="transmembrane region" description="Helical" evidence="8">
    <location>
        <begin position="82"/>
        <end position="98"/>
    </location>
</feature>
<evidence type="ECO:0000256" key="2">
    <source>
        <dbReference type="ARBA" id="ARBA00022475"/>
    </source>
</evidence>
<organism evidence="10 11">
    <name type="scientific">Sinobacterium norvegicum</name>
    <dbReference type="NCBI Taxonomy" id="1641715"/>
    <lineage>
        <taxon>Bacteria</taxon>
        <taxon>Pseudomonadati</taxon>
        <taxon>Pseudomonadota</taxon>
        <taxon>Gammaproteobacteria</taxon>
        <taxon>Cellvibrionales</taxon>
        <taxon>Spongiibacteraceae</taxon>
        <taxon>Sinobacterium</taxon>
    </lineage>
</organism>
<evidence type="ECO:0000256" key="7">
    <source>
        <dbReference type="ARBA" id="ARBA00023136"/>
    </source>
</evidence>
<evidence type="ECO:0000259" key="9">
    <source>
        <dbReference type="Pfam" id="PF11984"/>
    </source>
</evidence>
<proteinExistence type="predicted"/>
<dbReference type="NCBIfam" id="TIGR04152">
    <property type="entry name" value="exosort_VPLPA"/>
    <property type="match status" value="1"/>
</dbReference>
<gene>
    <name evidence="10" type="ORF">SIN8267_03465</name>
</gene>
<dbReference type="EMBL" id="CAKLPX010000007">
    <property type="protein sequence ID" value="CAH0993317.1"/>
    <property type="molecule type" value="Genomic_DNA"/>
</dbReference>
<dbReference type="NCBIfam" id="TIGR02602">
    <property type="entry name" value="8TM_EpsH"/>
    <property type="match status" value="1"/>
</dbReference>
<feature type="transmembrane region" description="Helical" evidence="8">
    <location>
        <begin position="268"/>
        <end position="288"/>
    </location>
</feature>
<dbReference type="Proteomes" id="UP000838100">
    <property type="component" value="Unassembled WGS sequence"/>
</dbReference>
<keyword evidence="4 8" id="KW-0812">Transmembrane</keyword>
<dbReference type="NCBIfam" id="TIGR04178">
    <property type="entry name" value="exo_archaeo"/>
    <property type="match status" value="1"/>
</dbReference>
<feature type="domain" description="Methanolan biosynthesis EpsI" evidence="9">
    <location>
        <begin position="327"/>
        <end position="530"/>
    </location>
</feature>
<feature type="transmembrane region" description="Helical" evidence="8">
    <location>
        <begin position="20"/>
        <end position="38"/>
    </location>
</feature>
<evidence type="ECO:0000256" key="3">
    <source>
        <dbReference type="ARBA" id="ARBA00022670"/>
    </source>
</evidence>
<dbReference type="RefSeq" id="WP_237445999.1">
    <property type="nucleotide sequence ID" value="NZ_CAKLPX010000007.1"/>
</dbReference>
<evidence type="ECO:0000313" key="11">
    <source>
        <dbReference type="Proteomes" id="UP000838100"/>
    </source>
</evidence>
<dbReference type="InterPro" id="IPR014263">
    <property type="entry name" value="Methanolan_biosynth_EpsI"/>
</dbReference>
<feature type="transmembrane region" description="Helical" evidence="8">
    <location>
        <begin position="58"/>
        <end position="76"/>
    </location>
</feature>
<sequence length="535" mass="60849">MADIDVEITDRVLEKPSSDFWLFSALSALSLFSIIYICRDSLFLMVQYWERDEYSHGYMIPMIAIFLALQTLPTLSKRSRKGSWLGVVVTLFGVVFWAMGELSSLYIITQYAFLLSIAGLVITIFGWRGMWVLIIPIAYLVFMIPLPNFLYNSLSQSLQLISSEIGVFFIRIFNISVFLEGNVIDLGVYKLQVVEACSGLRYLFPLMSFGFLIAAIYRGPLWHKFIIFLTTIPITVIMNSFRIGIIGVTVEYWGIEMAEGFLHDFEGWVIFIACLFILFIEIIILGVISGYKSPVIDRFDLDLPDWPNIKFRDTFFSFKNQAPLVIVTVLLLASLSAENVVTGREDIQPQRESFVSFPVFKGDWYGRTTSLQDDVLDVLKLTDYITATYSRGVSNESPVALYVAYYNSQRKGASIHSPKSCLPGGGWVMQEFGQHEVVGVPSMNGMMVNRSVISQGGKKQLVYYWFEQRGRKLTNEYSLKIYLMIDAIRINRTDGALVRVITMLGENEEISTADERLGEFLLDFYPKLESHIPSS</sequence>